<dbReference type="Gene3D" id="3.40.50.450">
    <property type="match status" value="1"/>
</dbReference>
<evidence type="ECO:0000259" key="2">
    <source>
        <dbReference type="Pfam" id="PF02481"/>
    </source>
</evidence>
<dbReference type="RefSeq" id="WP_260764028.1">
    <property type="nucleotide sequence ID" value="NZ_CP045921.1"/>
</dbReference>
<feature type="domain" description="DprA winged helix" evidence="3">
    <location>
        <begin position="230"/>
        <end position="278"/>
    </location>
</feature>
<evidence type="ECO:0000259" key="3">
    <source>
        <dbReference type="Pfam" id="PF17782"/>
    </source>
</evidence>
<evidence type="ECO:0000256" key="1">
    <source>
        <dbReference type="ARBA" id="ARBA00006525"/>
    </source>
</evidence>
<sequence length="285" mass="30508">MKINKISPDENAYTKILTSVIPQPQALYYIGTLPYERQPTVTIVGTRKPTKYGEEVTYKLTYELAKRGVTIVSGLALGVDGIAHRAALDAGGTTLAVLANGLSQITPRTHRQLALDILASGGAILSEYEPDMPPMQHRFLERNRIVSGLGDGVLITEAAARSGTLSTAARALEQGKEVFVVPGNITSPLSTGCNQLLRQGATPVTCAGDILESIMPGNSDNQIKILLGDNEAQNTIIQLLQTGLRDGDELQRASGLDASKFSTELTMLEINGVLRALGANQWTLR</sequence>
<name>A0A857MJ66_9BACT</name>
<feature type="domain" description="Smf/DprA SLOG" evidence="2">
    <location>
        <begin position="6"/>
        <end position="213"/>
    </location>
</feature>
<evidence type="ECO:0000313" key="5">
    <source>
        <dbReference type="Proteomes" id="UP001059824"/>
    </source>
</evidence>
<accession>A0A857MJ66</accession>
<dbReference type="PANTHER" id="PTHR43022:SF1">
    <property type="entry name" value="PROTEIN SMF"/>
    <property type="match status" value="1"/>
</dbReference>
<evidence type="ECO:0000313" key="4">
    <source>
        <dbReference type="EMBL" id="QHN42606.1"/>
    </source>
</evidence>
<dbReference type="InterPro" id="IPR003488">
    <property type="entry name" value="DprA"/>
</dbReference>
<dbReference type="Proteomes" id="UP001059824">
    <property type="component" value="Chromosome"/>
</dbReference>
<dbReference type="AlphaFoldDB" id="A0A857MJ66"/>
<proteinExistence type="inferred from homology"/>
<dbReference type="GO" id="GO:0009294">
    <property type="term" value="P:DNA-mediated transformation"/>
    <property type="evidence" value="ECO:0007669"/>
    <property type="project" value="InterPro"/>
</dbReference>
<dbReference type="InterPro" id="IPR041614">
    <property type="entry name" value="DprA_WH"/>
</dbReference>
<dbReference type="Gene3D" id="1.10.10.10">
    <property type="entry name" value="Winged helix-like DNA-binding domain superfamily/Winged helix DNA-binding domain"/>
    <property type="match status" value="1"/>
</dbReference>
<dbReference type="InterPro" id="IPR036388">
    <property type="entry name" value="WH-like_DNA-bd_sf"/>
</dbReference>
<reference evidence="4" key="1">
    <citation type="journal article" date="2021" name="Nat. Microbiol.">
        <title>Cocultivation of an ultrasmall environmental parasitic bacterium with lytic ability against bacteria associated with wastewater foams.</title>
        <authorList>
            <person name="Batinovic S."/>
            <person name="Rose J.J.A."/>
            <person name="Ratcliffe J."/>
            <person name="Seviour R.J."/>
            <person name="Petrovski S."/>
        </authorList>
    </citation>
    <scope>NUCLEOTIDE SEQUENCE</scope>
    <source>
        <strain evidence="4">JR1</strain>
    </source>
</reference>
<dbReference type="SUPFAM" id="SSF102405">
    <property type="entry name" value="MCP/YpsA-like"/>
    <property type="match status" value="1"/>
</dbReference>
<dbReference type="Pfam" id="PF17782">
    <property type="entry name" value="WHD_DprA"/>
    <property type="match status" value="1"/>
</dbReference>
<dbReference type="PANTHER" id="PTHR43022">
    <property type="entry name" value="PROTEIN SMF"/>
    <property type="match status" value="1"/>
</dbReference>
<keyword evidence="5" id="KW-1185">Reference proteome</keyword>
<dbReference type="InterPro" id="IPR057666">
    <property type="entry name" value="DrpA_SLOG"/>
</dbReference>
<organism evidence="4 5">
    <name type="scientific">Candidatus Mycosynbacter amalyticus</name>
    <dbReference type="NCBI Taxonomy" id="2665156"/>
    <lineage>
        <taxon>Bacteria</taxon>
        <taxon>Candidatus Saccharimonadota</taxon>
        <taxon>Candidatus Saccharimonadota incertae sedis</taxon>
        <taxon>Candidatus Mycosynbacter</taxon>
    </lineage>
</organism>
<dbReference type="NCBIfam" id="TIGR00732">
    <property type="entry name" value="dprA"/>
    <property type="match status" value="1"/>
</dbReference>
<comment type="similarity">
    <text evidence="1">Belongs to the DprA/Smf family.</text>
</comment>
<dbReference type="Pfam" id="PF02481">
    <property type="entry name" value="DNA_processg_A"/>
    <property type="match status" value="1"/>
</dbReference>
<dbReference type="EMBL" id="CP045921">
    <property type="protein sequence ID" value="QHN42606.1"/>
    <property type="molecule type" value="Genomic_DNA"/>
</dbReference>
<dbReference type="KEGG" id="mama:GII36_01920"/>
<protein>
    <submittedName>
        <fullName evidence="4">DNA-protecting protein DprA</fullName>
    </submittedName>
</protein>
<gene>
    <name evidence="4" type="primary">dprA</name>
    <name evidence="4" type="ORF">GII36_01920</name>
</gene>